<gene>
    <name evidence="1" type="ORF">SDC9_111555</name>
</gene>
<dbReference type="EMBL" id="VSSQ01020080">
    <property type="protein sequence ID" value="MPM64667.1"/>
    <property type="molecule type" value="Genomic_DNA"/>
</dbReference>
<evidence type="ECO:0000313" key="1">
    <source>
        <dbReference type="EMBL" id="MPM64667.1"/>
    </source>
</evidence>
<organism evidence="1">
    <name type="scientific">bioreactor metagenome</name>
    <dbReference type="NCBI Taxonomy" id="1076179"/>
    <lineage>
        <taxon>unclassified sequences</taxon>
        <taxon>metagenomes</taxon>
        <taxon>ecological metagenomes</taxon>
    </lineage>
</organism>
<protein>
    <submittedName>
        <fullName evidence="1">Uncharacterized protein</fullName>
    </submittedName>
</protein>
<proteinExistence type="predicted"/>
<accession>A0A645BH24</accession>
<sequence length="294" mass="34127">MLKSSNAEYKNFQVETNGSENETLEESFNGKKIGYKFFTIIFDRYLNGETEVTQIKQLIILYEDNKKLYLIIDKNTGAKTFLRLVLGFTENKKLEQVSNNVGSNFIIWLLYKVYNKEVVFELDNKKLILNTIIGFKGDTDDKLSTITASGDSLINILSTLSFLLESNLLNQISLRIEYADHKNVELKIDINDTLGVSIEKYRGTFKKDKYKGYSQLQQETLIYLLIYIEVFPIIKLWYSESLEDKEEIEDTESDVGTKVKWNKLEHIKFLEQVARDLTDKVNDKVSILNTRISD</sequence>
<name>A0A645BH24_9ZZZZ</name>
<dbReference type="AlphaFoldDB" id="A0A645BH24"/>
<reference evidence="1" key="1">
    <citation type="submission" date="2019-08" db="EMBL/GenBank/DDBJ databases">
        <authorList>
            <person name="Kucharzyk K."/>
            <person name="Murdoch R.W."/>
            <person name="Higgins S."/>
            <person name="Loffler F."/>
        </authorList>
    </citation>
    <scope>NUCLEOTIDE SEQUENCE</scope>
</reference>
<comment type="caution">
    <text evidence="1">The sequence shown here is derived from an EMBL/GenBank/DDBJ whole genome shotgun (WGS) entry which is preliminary data.</text>
</comment>